<proteinExistence type="predicted"/>
<evidence type="ECO:0000313" key="3">
    <source>
        <dbReference type="Proteomes" id="UP000501991"/>
    </source>
</evidence>
<protein>
    <recommendedName>
        <fullName evidence="4">DUF4148 domain-containing protein</fullName>
    </recommendedName>
</protein>
<reference evidence="2 3" key="1">
    <citation type="submission" date="2020-02" db="EMBL/GenBank/DDBJ databases">
        <title>Nitrogenibacter mangrovi gen. nov., sp. nov. isolated from mangrove sediment, a denitrifying betaproteobacterium.</title>
        <authorList>
            <person name="Liao H."/>
            <person name="Tian Y."/>
        </authorList>
    </citation>
    <scope>NUCLEOTIDE SEQUENCE [LARGE SCALE GENOMIC DNA]</scope>
    <source>
        <strain evidence="2 3">M9-3-2</strain>
    </source>
</reference>
<dbReference type="AlphaFoldDB" id="A0A6C1BAE2"/>
<feature type="chain" id="PRO_5025481623" description="DUF4148 domain-containing protein" evidence="1">
    <location>
        <begin position="24"/>
        <end position="98"/>
    </location>
</feature>
<keyword evidence="3" id="KW-1185">Reference proteome</keyword>
<dbReference type="Proteomes" id="UP000501991">
    <property type="component" value="Chromosome"/>
</dbReference>
<sequence>MTRSRRNAVLALLGLAMAASVGARGPWRADEGNTVGWQLMSPEERIEHQARIRSFTDYDACHAYQLEHHRLMEARAAERGLRLPSVRRDACAHLRRDR</sequence>
<gene>
    <name evidence="2" type="ORF">G3580_18060</name>
</gene>
<dbReference type="KEGG" id="azq:G3580_18060"/>
<name>A0A6C1BAE2_9RHOO</name>
<accession>A0A6C1BAE2</accession>
<evidence type="ECO:0008006" key="4">
    <source>
        <dbReference type="Google" id="ProtNLM"/>
    </source>
</evidence>
<dbReference type="RefSeq" id="WP_173767866.1">
    <property type="nucleotide sequence ID" value="NZ_CP048836.1"/>
</dbReference>
<feature type="signal peptide" evidence="1">
    <location>
        <begin position="1"/>
        <end position="23"/>
    </location>
</feature>
<dbReference type="EMBL" id="CP048836">
    <property type="protein sequence ID" value="QID19350.1"/>
    <property type="molecule type" value="Genomic_DNA"/>
</dbReference>
<evidence type="ECO:0000256" key="1">
    <source>
        <dbReference type="SAM" id="SignalP"/>
    </source>
</evidence>
<evidence type="ECO:0000313" key="2">
    <source>
        <dbReference type="EMBL" id="QID19350.1"/>
    </source>
</evidence>
<keyword evidence="1" id="KW-0732">Signal</keyword>
<organism evidence="2 3">
    <name type="scientific">Nitrogeniibacter mangrovi</name>
    <dbReference type="NCBI Taxonomy" id="2016596"/>
    <lineage>
        <taxon>Bacteria</taxon>
        <taxon>Pseudomonadati</taxon>
        <taxon>Pseudomonadota</taxon>
        <taxon>Betaproteobacteria</taxon>
        <taxon>Rhodocyclales</taxon>
        <taxon>Zoogloeaceae</taxon>
        <taxon>Nitrogeniibacter</taxon>
    </lineage>
</organism>